<protein>
    <submittedName>
        <fullName evidence="2">Uncharacterized protein</fullName>
    </submittedName>
</protein>
<feature type="chain" id="PRO_5046966698" evidence="1">
    <location>
        <begin position="22"/>
        <end position="191"/>
    </location>
</feature>
<keyword evidence="1" id="KW-0732">Signal</keyword>
<evidence type="ECO:0000256" key="1">
    <source>
        <dbReference type="SAM" id="SignalP"/>
    </source>
</evidence>
<gene>
    <name evidence="2" type="ORF">TO73_0500</name>
</gene>
<dbReference type="EMBL" id="CP010822">
    <property type="protein sequence ID" value="ALJ90361.1"/>
    <property type="molecule type" value="Genomic_DNA"/>
</dbReference>
<reference evidence="3" key="1">
    <citation type="journal article" date="2015" name="PLoS ONE">
        <title>Complete Genome Sequence of Thermus aquaticus Y51MC23.</title>
        <authorList>
            <person name="Brumm P.J."/>
            <person name="Monsma S."/>
            <person name="Keough B."/>
            <person name="Jasinovica S."/>
            <person name="Ferguson E."/>
            <person name="Schoenfeld T."/>
            <person name="Lodes M."/>
            <person name="Mead D.A."/>
        </authorList>
    </citation>
    <scope>NUCLEOTIDE SEQUENCE [LARGE SCALE GENOMIC DNA]</scope>
    <source>
        <strain evidence="3">BAA-2747 / Y51MC23</strain>
    </source>
</reference>
<accession>A0ABM5VJP7</accession>
<organism evidence="2 3">
    <name type="scientific">Thermus aquaticus (strain ATCC BAA-2747 / Y51MC23)</name>
    <dbReference type="NCBI Taxonomy" id="498848"/>
    <lineage>
        <taxon>Bacteria</taxon>
        <taxon>Thermotogati</taxon>
        <taxon>Deinococcota</taxon>
        <taxon>Deinococci</taxon>
        <taxon>Thermales</taxon>
        <taxon>Thermaceae</taxon>
        <taxon>Thermus</taxon>
    </lineage>
</organism>
<feature type="signal peptide" evidence="1">
    <location>
        <begin position="1"/>
        <end position="21"/>
    </location>
</feature>
<name>A0ABM5VJP7_THEA5</name>
<keyword evidence="3" id="KW-1185">Reference proteome</keyword>
<dbReference type="Proteomes" id="UP000058660">
    <property type="component" value="Chromosome"/>
</dbReference>
<sequence>MIGMKRALLGAVVLAAGLSLAQGVDYRQEAVAAMALARLQTVAQGATGEEKFLAWAKEVKARAEKSYGAKEAFKALRQAQAALALFQAAQGEPPRQGWAPGPRHGFHGAPGRPGMGMRQGRPFGGKELKDPTLRAQALVDRAEKELDYYRGQDPLVKTLIAEAKNRLEKEPYRASLLARAALALISAERGF</sequence>
<proteinExistence type="predicted"/>
<evidence type="ECO:0000313" key="3">
    <source>
        <dbReference type="Proteomes" id="UP000058660"/>
    </source>
</evidence>
<evidence type="ECO:0000313" key="2">
    <source>
        <dbReference type="EMBL" id="ALJ90361.1"/>
    </source>
</evidence>